<comment type="caution">
    <text evidence="1">The sequence shown here is derived from an EMBL/GenBank/DDBJ whole genome shotgun (WGS) entry which is preliminary data.</text>
</comment>
<dbReference type="Proteomes" id="UP000652176">
    <property type="component" value="Unassembled WGS sequence"/>
</dbReference>
<reference evidence="1 2" key="1">
    <citation type="submission" date="2020-09" db="EMBL/GenBank/DDBJ databases">
        <title>Methylomonas albis sp. nov. and Methylomonas fluvii sp. nov.: Two cold-adapted methanotrophs from the River Elbe and an amended description of Methylovulum psychrotolerans strain Eb1.</title>
        <authorList>
            <person name="Bussmann I.K."/>
            <person name="Klings K.-W."/>
            <person name="Warnstedt J."/>
            <person name="Hoppert M."/>
            <person name="Saborowski A."/>
            <person name="Horn F."/>
            <person name="Liebner S."/>
        </authorList>
    </citation>
    <scope>NUCLEOTIDE SEQUENCE [LARGE SCALE GENOMIC DNA]</scope>
    <source>
        <strain evidence="1 2">EbA</strain>
    </source>
</reference>
<name>A0ABR9D603_9GAMM</name>
<evidence type="ECO:0000313" key="2">
    <source>
        <dbReference type="Proteomes" id="UP000652176"/>
    </source>
</evidence>
<organism evidence="1 2">
    <name type="scientific">Methylomonas albis</name>
    <dbReference type="NCBI Taxonomy" id="1854563"/>
    <lineage>
        <taxon>Bacteria</taxon>
        <taxon>Pseudomonadati</taxon>
        <taxon>Pseudomonadota</taxon>
        <taxon>Gammaproteobacteria</taxon>
        <taxon>Methylococcales</taxon>
        <taxon>Methylococcaceae</taxon>
        <taxon>Methylomonas</taxon>
    </lineage>
</organism>
<accession>A0ABR9D603</accession>
<proteinExistence type="predicted"/>
<dbReference type="RefSeq" id="WP_192376777.1">
    <property type="nucleotide sequence ID" value="NZ_CAJHIV010000001.1"/>
</dbReference>
<dbReference type="EMBL" id="JACXSS010000001">
    <property type="protein sequence ID" value="MBD9358549.1"/>
    <property type="molecule type" value="Genomic_DNA"/>
</dbReference>
<sequence length="45" mass="5006">MMKIRQLRVLAQRYDGLAAKLFLIVAGCSTGEAVRPPLSCYSQYS</sequence>
<keyword evidence="2" id="KW-1185">Reference proteome</keyword>
<evidence type="ECO:0000313" key="1">
    <source>
        <dbReference type="EMBL" id="MBD9358549.1"/>
    </source>
</evidence>
<protein>
    <submittedName>
        <fullName evidence="1">Uncharacterized protein</fullName>
    </submittedName>
</protein>
<gene>
    <name evidence="1" type="ORF">IE877_22175</name>
</gene>